<dbReference type="InterPro" id="IPR003653">
    <property type="entry name" value="Peptidase_C48_C"/>
</dbReference>
<proteinExistence type="inferred from homology"/>
<dbReference type="PANTHER" id="PTHR48449">
    <property type="entry name" value="DUF1985 DOMAIN-CONTAINING PROTEIN"/>
    <property type="match status" value="1"/>
</dbReference>
<evidence type="ECO:0000256" key="1">
    <source>
        <dbReference type="ARBA" id="ARBA00005234"/>
    </source>
</evidence>
<dbReference type="Pfam" id="PF09331">
    <property type="entry name" value="DUF1985"/>
    <property type="match status" value="1"/>
</dbReference>
<keyword evidence="3" id="KW-0378">Hydrolase</keyword>
<dbReference type="PANTHER" id="PTHR48449:SF1">
    <property type="entry name" value="DUF1985 DOMAIN-CONTAINING PROTEIN"/>
    <property type="match status" value="1"/>
</dbReference>
<feature type="compositionally biased region" description="Acidic residues" evidence="4">
    <location>
        <begin position="322"/>
        <end position="331"/>
    </location>
</feature>
<dbReference type="GO" id="GO:0008234">
    <property type="term" value="F:cysteine-type peptidase activity"/>
    <property type="evidence" value="ECO:0007669"/>
    <property type="project" value="InterPro"/>
</dbReference>
<feature type="domain" description="Ubiquitin-like protease family profile" evidence="5">
    <location>
        <begin position="525"/>
        <end position="674"/>
    </location>
</feature>
<dbReference type="InterPro" id="IPR015410">
    <property type="entry name" value="DUF1985"/>
</dbReference>
<dbReference type="AlphaFoldDB" id="A0A3P6BDR7"/>
<dbReference type="PROSITE" id="PS50600">
    <property type="entry name" value="ULP_PROTEASE"/>
    <property type="match status" value="1"/>
</dbReference>
<reference evidence="6" key="1">
    <citation type="submission" date="2018-11" db="EMBL/GenBank/DDBJ databases">
        <authorList>
            <consortium name="Genoscope - CEA"/>
            <person name="William W."/>
        </authorList>
    </citation>
    <scope>NUCLEOTIDE SEQUENCE</scope>
</reference>
<name>A0A3P6BDR7_BRAOL</name>
<dbReference type="SUPFAM" id="SSF54001">
    <property type="entry name" value="Cysteine proteinases"/>
    <property type="match status" value="1"/>
</dbReference>
<dbReference type="Pfam" id="PF02902">
    <property type="entry name" value="Peptidase_C48"/>
    <property type="match status" value="1"/>
</dbReference>
<dbReference type="GO" id="GO:0006508">
    <property type="term" value="P:proteolysis"/>
    <property type="evidence" value="ECO:0007669"/>
    <property type="project" value="UniProtKB-KW"/>
</dbReference>
<dbReference type="Gene3D" id="3.40.395.10">
    <property type="entry name" value="Adenoviral Proteinase, Chain A"/>
    <property type="match status" value="1"/>
</dbReference>
<gene>
    <name evidence="6" type="ORF">BOLC3T17480H</name>
</gene>
<comment type="similarity">
    <text evidence="1">Belongs to the peptidase C48 family.</text>
</comment>
<accession>A0A3P6BDR7</accession>
<evidence type="ECO:0000313" key="6">
    <source>
        <dbReference type="EMBL" id="VDC94138.1"/>
    </source>
</evidence>
<evidence type="ECO:0000256" key="4">
    <source>
        <dbReference type="SAM" id="MobiDB-lite"/>
    </source>
</evidence>
<feature type="region of interest" description="Disordered" evidence="4">
    <location>
        <begin position="396"/>
        <end position="471"/>
    </location>
</feature>
<dbReference type="EMBL" id="LR031872">
    <property type="protein sequence ID" value="VDC94138.1"/>
    <property type="molecule type" value="Genomic_DNA"/>
</dbReference>
<sequence>MDIPELPRRIHTLGEEPPAMNSISYHTCWTLHTALKKALHDDEYEELKESKLGVFIKFQELGFDWASRLVHYMLGFQLDIKKKYELWSLVGPQPVRFSLLEFENLTGLNCEYIEDLERPHCVVIKDLTSLWGMLGVHVEAGPSTQEIITTFERCKGWSRNDRKQLAYLSIFTGHIEGRKYSTPTRVSLARLVMELVRFENYPWGRVAFKVLMDSVKGKDISGCYTINGFAQALQTRVINFVQKDIGEMFPKWEFDAEETPAENIIKLMFVKRPWKWTMDCWEVTGIWVNTKPAVVSQAKKKVVKEDSPRPRKKARKEAPAEASEEAPAEASEEVHSVARSEVTTTVGGLTKEDIKTMFKDIVDAMREWFGTCLKEIKYLSERVEAVEKKVGITTKRKGTLSQNTTSPPKPTIGPGSESVNGTNAGRKSLPEDKGPDVPAEASSSKDKASEPSLVLLDKNQPTVSDLQKEDARYQEKRDVALTLCRAKSDRIRKLPASQQSPYTTNSTAKVIIPNKNLYPGYNHFAPIDKKKLKKLADWLKTCPHYRTPLDKKPRTSRTWWYHILRISLEWLEDCHIDAWINVLKKRMCFLDHLFALQWRFNYKDFKDSEPDQNSLGRRLPVNYTNSHWIAMWISIPKRHIVVWDSICSSISPEELDVARAGDCGVYALNYIECHALGMPFSKKDFAKPNGKTMSDKMVVDIFKELPDAYEFENKDNDANLGARLTVKSSGMLDDLTISSLESLLDMLRIQPINDSNTINEKPNNILRSTVSPLSDSVSH</sequence>
<feature type="region of interest" description="Disordered" evidence="4">
    <location>
        <begin position="299"/>
        <end position="344"/>
    </location>
</feature>
<evidence type="ECO:0000259" key="5">
    <source>
        <dbReference type="PROSITE" id="PS50600"/>
    </source>
</evidence>
<protein>
    <recommendedName>
        <fullName evidence="5">Ubiquitin-like protease family profile domain-containing protein</fullName>
    </recommendedName>
</protein>
<evidence type="ECO:0000256" key="3">
    <source>
        <dbReference type="ARBA" id="ARBA00022801"/>
    </source>
</evidence>
<organism evidence="6">
    <name type="scientific">Brassica oleracea</name>
    <name type="common">Wild cabbage</name>
    <dbReference type="NCBI Taxonomy" id="3712"/>
    <lineage>
        <taxon>Eukaryota</taxon>
        <taxon>Viridiplantae</taxon>
        <taxon>Streptophyta</taxon>
        <taxon>Embryophyta</taxon>
        <taxon>Tracheophyta</taxon>
        <taxon>Spermatophyta</taxon>
        <taxon>Magnoliopsida</taxon>
        <taxon>eudicotyledons</taxon>
        <taxon>Gunneridae</taxon>
        <taxon>Pentapetalae</taxon>
        <taxon>rosids</taxon>
        <taxon>malvids</taxon>
        <taxon>Brassicales</taxon>
        <taxon>Brassicaceae</taxon>
        <taxon>Brassiceae</taxon>
        <taxon>Brassica</taxon>
    </lineage>
</organism>
<dbReference type="InterPro" id="IPR038765">
    <property type="entry name" value="Papain-like_cys_pep_sf"/>
</dbReference>
<evidence type="ECO:0000256" key="2">
    <source>
        <dbReference type="ARBA" id="ARBA00022670"/>
    </source>
</evidence>
<keyword evidence="2" id="KW-0645">Protease</keyword>